<dbReference type="InterPro" id="IPR007804">
    <property type="entry name" value="GvpG"/>
</dbReference>
<name>A0ABD5EA82_9ACTN</name>
<proteinExistence type="predicted"/>
<dbReference type="EMBL" id="JAVRER010000035">
    <property type="protein sequence ID" value="MDT0417956.1"/>
    <property type="molecule type" value="Genomic_DNA"/>
</dbReference>
<gene>
    <name evidence="1" type="ORF">RM574_20950</name>
</gene>
<dbReference type="Pfam" id="PF05120">
    <property type="entry name" value="GvpG"/>
    <property type="match status" value="1"/>
</dbReference>
<organism evidence="1 2">
    <name type="scientific">Streptomyces evansiae</name>
    <dbReference type="NCBI Taxonomy" id="3075535"/>
    <lineage>
        <taxon>Bacteria</taxon>
        <taxon>Bacillati</taxon>
        <taxon>Actinomycetota</taxon>
        <taxon>Actinomycetes</taxon>
        <taxon>Kitasatosporales</taxon>
        <taxon>Streptomycetaceae</taxon>
        <taxon>Streptomyces</taxon>
    </lineage>
</organism>
<evidence type="ECO:0000313" key="2">
    <source>
        <dbReference type="Proteomes" id="UP001183607"/>
    </source>
</evidence>
<dbReference type="Proteomes" id="UP001183607">
    <property type="component" value="Unassembled WGS sequence"/>
</dbReference>
<protein>
    <submittedName>
        <fullName evidence="1">Gas vesicle protein GvpG</fullName>
    </submittedName>
</protein>
<evidence type="ECO:0000313" key="1">
    <source>
        <dbReference type="EMBL" id="MDT0417956.1"/>
    </source>
</evidence>
<dbReference type="AlphaFoldDB" id="A0ABD5EA82"/>
<reference evidence="2" key="1">
    <citation type="submission" date="2023-07" db="EMBL/GenBank/DDBJ databases">
        <title>30 novel species of actinomycetes from the DSMZ collection.</title>
        <authorList>
            <person name="Nouioui I."/>
        </authorList>
    </citation>
    <scope>NUCLEOTIDE SEQUENCE [LARGE SCALE GENOMIC DNA]</scope>
    <source>
        <strain evidence="2">DSM 41982</strain>
    </source>
</reference>
<sequence>MGLVSGVLLLPLAPVRGVAWVAEQIADEAERRLYSPAAVRARLAALNSAFEAGELDEAAFEAEEDHLLGLLETRTSLLSPTTLGMPDG</sequence>
<comment type="caution">
    <text evidence="1">The sequence shown here is derived from an EMBL/GenBank/DDBJ whole genome shotgun (WGS) entry which is preliminary data.</text>
</comment>
<accession>A0ABD5EA82</accession>
<dbReference type="RefSeq" id="WP_311677378.1">
    <property type="nucleotide sequence ID" value="NZ_JAVRER010000035.1"/>
</dbReference>